<dbReference type="VEuPathDB" id="FungiDB:CIHG_10360"/>
<dbReference type="EMBL" id="DS017105">
    <property type="protein sequence ID" value="KMU92616.1"/>
    <property type="molecule type" value="Genomic_DNA"/>
</dbReference>
<dbReference type="AlphaFoldDB" id="A0A0J8S6X4"/>
<accession>A0A0J8S6X4</accession>
<name>A0A0J8S6X4_COCIT</name>
<reference evidence="2" key="1">
    <citation type="journal article" date="2010" name="Genome Res.">
        <title>Population genomic sequencing of Coccidioides fungi reveals recent hybridization and transposon control.</title>
        <authorList>
            <person name="Neafsey D.E."/>
            <person name="Barker B.M."/>
            <person name="Sharpton T.J."/>
            <person name="Stajich J.E."/>
            <person name="Park D.J."/>
            <person name="Whiston E."/>
            <person name="Hung C.-Y."/>
            <person name="McMahan C."/>
            <person name="White J."/>
            <person name="Sykes S."/>
            <person name="Heiman D."/>
            <person name="Young S."/>
            <person name="Zeng Q."/>
            <person name="Abouelleil A."/>
            <person name="Aftuck L."/>
            <person name="Bessette D."/>
            <person name="Brown A."/>
            <person name="FitzGerald M."/>
            <person name="Lui A."/>
            <person name="Macdonald J.P."/>
            <person name="Priest M."/>
            <person name="Orbach M.J."/>
            <person name="Galgiani J.N."/>
            <person name="Kirkland T.N."/>
            <person name="Cole G.T."/>
            <person name="Birren B.W."/>
            <person name="Henn M.R."/>
            <person name="Taylor J.W."/>
            <person name="Rounsley S.D."/>
        </authorList>
    </citation>
    <scope>NUCLEOTIDE SEQUENCE [LARGE SCALE GENOMIC DNA]</scope>
    <source>
        <strain evidence="2">H538.4</strain>
    </source>
</reference>
<proteinExistence type="predicted"/>
<evidence type="ECO:0000313" key="1">
    <source>
        <dbReference type="EMBL" id="KMU92616.1"/>
    </source>
</evidence>
<gene>
    <name evidence="1" type="ORF">CIHG_10360</name>
</gene>
<dbReference type="Proteomes" id="UP000054563">
    <property type="component" value="Unassembled WGS sequence"/>
</dbReference>
<evidence type="ECO:0000313" key="2">
    <source>
        <dbReference type="Proteomes" id="UP000054563"/>
    </source>
</evidence>
<sequence length="150" mass="18021">MPIHIYNSHILPLFFSDTQQWYQHKEVNPLKLTNLGHQQKTYSKNKSKFQEKLNTLQAIQKYLQSEFLNIVIFNPTPVKHPSVLRSLQHMKLYQTGFYTKYQWFISSIESTHNTSKLNNEKTLTYTLTELDYIEKDLWKIYHENNPLKNN</sequence>
<organism evidence="1 2">
    <name type="scientific">Coccidioides immitis H538.4</name>
    <dbReference type="NCBI Taxonomy" id="396776"/>
    <lineage>
        <taxon>Eukaryota</taxon>
        <taxon>Fungi</taxon>
        <taxon>Dikarya</taxon>
        <taxon>Ascomycota</taxon>
        <taxon>Pezizomycotina</taxon>
        <taxon>Eurotiomycetes</taxon>
        <taxon>Eurotiomycetidae</taxon>
        <taxon>Onygenales</taxon>
        <taxon>Onygenaceae</taxon>
        <taxon>Coccidioides</taxon>
    </lineage>
</organism>
<protein>
    <submittedName>
        <fullName evidence="1">Uncharacterized protein</fullName>
    </submittedName>
</protein>